<sequence length="300" mass="31392">MSDRSPITLPLLERVVQQSLEGDYAHVAAQRARSGGPAGPLEPRERRVGRTAAVVVGVFGLLVATAAVQTERQAATDETSRTELVGRANEGRARLADLQDRIADLTQETTDLQAAYDRSLEQENAVASEVDALRLATGYSAVTGPGVRFVVDDGEDGGDDGDSVVVARDLRQLVTGLWEVGAEAIAINGLRLTALSSITTSGTAITVNQRSLAPPYVVSAIGDTRSLQADFADTVYGQTFFAVVSSFDLQLQIDNVEALELPAGSTPVLRNALPVGADAPTLSDPTTPSGSSSSSTEDTP</sequence>
<gene>
    <name evidence="4" type="ORF">QE405_001353</name>
</gene>
<dbReference type="PANTHER" id="PTHR37313">
    <property type="entry name" value="UPF0749 PROTEIN RV1825"/>
    <property type="match status" value="1"/>
</dbReference>
<evidence type="ECO:0000256" key="1">
    <source>
        <dbReference type="ARBA" id="ARBA00009108"/>
    </source>
</evidence>
<reference evidence="4" key="1">
    <citation type="submission" date="2023-07" db="EMBL/GenBank/DDBJ databases">
        <title>Functional and genomic diversity of the sorghum phyllosphere microbiome.</title>
        <authorList>
            <person name="Shade A."/>
        </authorList>
    </citation>
    <scope>NUCLEOTIDE SEQUENCE</scope>
    <source>
        <strain evidence="4">SORGH_AS_1067</strain>
    </source>
</reference>
<evidence type="ECO:0000256" key="3">
    <source>
        <dbReference type="SAM" id="MobiDB-lite"/>
    </source>
</evidence>
<feature type="region of interest" description="Disordered" evidence="3">
    <location>
        <begin position="274"/>
        <end position="300"/>
    </location>
</feature>
<dbReference type="GO" id="GO:0005886">
    <property type="term" value="C:plasma membrane"/>
    <property type="evidence" value="ECO:0007669"/>
    <property type="project" value="TreeGrafter"/>
</dbReference>
<dbReference type="EMBL" id="JAUTAN010000001">
    <property type="protein sequence ID" value="MDQ1104069.1"/>
    <property type="molecule type" value="Genomic_DNA"/>
</dbReference>
<dbReference type="RefSeq" id="WP_307199448.1">
    <property type="nucleotide sequence ID" value="NZ_JAUTAN010000001.1"/>
</dbReference>
<dbReference type="Gene3D" id="3.30.70.1880">
    <property type="entry name" value="Protein of unknown function DUF881"/>
    <property type="match status" value="1"/>
</dbReference>
<dbReference type="Pfam" id="PF05949">
    <property type="entry name" value="DUF881"/>
    <property type="match status" value="1"/>
</dbReference>
<protein>
    <submittedName>
        <fullName evidence="4">Uncharacterized protein YlxW (UPF0749 family)</fullName>
    </submittedName>
</protein>
<feature type="coiled-coil region" evidence="2">
    <location>
        <begin position="88"/>
        <end position="115"/>
    </location>
</feature>
<comment type="similarity">
    <text evidence="1">Belongs to the UPF0749 family.</text>
</comment>
<dbReference type="InterPro" id="IPR010273">
    <property type="entry name" value="DUF881"/>
</dbReference>
<comment type="caution">
    <text evidence="4">The sequence shown here is derived from an EMBL/GenBank/DDBJ whole genome shotgun (WGS) entry which is preliminary data.</text>
</comment>
<name>A0AAJ1TYD0_9ACTN</name>
<accession>A0AAJ1TYD0</accession>
<dbReference type="PANTHER" id="PTHR37313:SF1">
    <property type="entry name" value="UPF0749 PROTEIN RV1823"/>
    <property type="match status" value="1"/>
</dbReference>
<evidence type="ECO:0000313" key="4">
    <source>
        <dbReference type="EMBL" id="MDQ1104069.1"/>
    </source>
</evidence>
<feature type="compositionally biased region" description="Low complexity" evidence="3">
    <location>
        <begin position="280"/>
        <end position="300"/>
    </location>
</feature>
<proteinExistence type="inferred from homology"/>
<evidence type="ECO:0000313" key="5">
    <source>
        <dbReference type="Proteomes" id="UP001239215"/>
    </source>
</evidence>
<evidence type="ECO:0000256" key="2">
    <source>
        <dbReference type="SAM" id="Coils"/>
    </source>
</evidence>
<keyword evidence="2" id="KW-0175">Coiled coil</keyword>
<dbReference type="Proteomes" id="UP001239215">
    <property type="component" value="Unassembled WGS sequence"/>
</dbReference>
<dbReference type="AlphaFoldDB" id="A0AAJ1TYD0"/>
<organism evidence="4 5">
    <name type="scientific">Nocardioides zeae</name>
    <dbReference type="NCBI Taxonomy" id="1457234"/>
    <lineage>
        <taxon>Bacteria</taxon>
        <taxon>Bacillati</taxon>
        <taxon>Actinomycetota</taxon>
        <taxon>Actinomycetes</taxon>
        <taxon>Propionibacteriales</taxon>
        <taxon>Nocardioidaceae</taxon>
        <taxon>Nocardioides</taxon>
    </lineage>
</organism>